<dbReference type="KEGG" id="dmp:FAK_14590"/>
<feature type="transmembrane region" description="Helical" evidence="7">
    <location>
        <begin position="234"/>
        <end position="253"/>
    </location>
</feature>
<comment type="caution">
    <text evidence="7">Lacks conserved residue(s) required for the propagation of feature annotation.</text>
</comment>
<feature type="transmembrane region" description="Helical" evidence="7">
    <location>
        <begin position="202"/>
        <end position="222"/>
    </location>
</feature>
<dbReference type="EMBL" id="AP028679">
    <property type="protein sequence ID" value="BEQ14393.1"/>
    <property type="molecule type" value="Genomic_DNA"/>
</dbReference>
<evidence type="ECO:0000256" key="7">
    <source>
        <dbReference type="RuleBase" id="RU362044"/>
    </source>
</evidence>
<feature type="transmembrane region" description="Helical" evidence="7">
    <location>
        <begin position="149"/>
        <end position="181"/>
    </location>
</feature>
<dbReference type="Pfam" id="PF02405">
    <property type="entry name" value="MlaE"/>
    <property type="match status" value="1"/>
</dbReference>
<dbReference type="RefSeq" id="WP_338606108.1">
    <property type="nucleotide sequence ID" value="NZ_AP028679.1"/>
</dbReference>
<keyword evidence="6 7" id="KW-0472">Membrane</keyword>
<evidence type="ECO:0000256" key="6">
    <source>
        <dbReference type="ARBA" id="ARBA00023136"/>
    </source>
</evidence>
<dbReference type="InterPro" id="IPR003453">
    <property type="entry name" value="ABC_MlaE_roteobac"/>
</dbReference>
<comment type="subcellular location">
    <subcellularLocation>
        <location evidence="1">Membrane</location>
        <topology evidence="1">Multi-pass membrane protein</topology>
    </subcellularLocation>
</comment>
<dbReference type="InterPro" id="IPR030802">
    <property type="entry name" value="Permease_MalE"/>
</dbReference>
<evidence type="ECO:0000313" key="9">
    <source>
        <dbReference type="Proteomes" id="UP001366166"/>
    </source>
</evidence>
<evidence type="ECO:0000256" key="3">
    <source>
        <dbReference type="ARBA" id="ARBA00022448"/>
    </source>
</evidence>
<dbReference type="NCBIfam" id="TIGR00056">
    <property type="entry name" value="MlaE family lipid ABC transporter permease subunit"/>
    <property type="match status" value="1"/>
</dbReference>
<comment type="similarity">
    <text evidence="2 7">Belongs to the MlaE permease family.</text>
</comment>
<dbReference type="PANTHER" id="PTHR30188">
    <property type="entry name" value="ABC TRANSPORTER PERMEASE PROTEIN-RELATED"/>
    <property type="match status" value="1"/>
</dbReference>
<evidence type="ECO:0000256" key="4">
    <source>
        <dbReference type="ARBA" id="ARBA00022692"/>
    </source>
</evidence>
<proteinExistence type="inferred from homology"/>
<dbReference type="AlphaFoldDB" id="A0AAU9EBC0"/>
<name>A0AAU9EBC0_9BACT</name>
<gene>
    <name evidence="8" type="ORF">FAK_14590</name>
</gene>
<evidence type="ECO:0000313" key="8">
    <source>
        <dbReference type="EMBL" id="BEQ14393.1"/>
    </source>
</evidence>
<dbReference type="Proteomes" id="UP001366166">
    <property type="component" value="Chromosome"/>
</dbReference>
<evidence type="ECO:0000256" key="5">
    <source>
        <dbReference type="ARBA" id="ARBA00022989"/>
    </source>
</evidence>
<sequence>MGWLRPAEYVGGQFLHWLEEAGELLLLFLQSVLWLIRPPFRLRLIFKQMEFVGVGSLGVTILTGAFTGGVFALQTYHGFSMFGAESLVGSTVALALTRELGPVLTSLMVTGRAGSAMAAEVGTMRVTEQVDALYVMAVNPVQYLVVPRIVASVAMLPLLTVIADFVGIVGAYMVGVGMLGINHGIFISKIMEYVEFSDISMGLAKAAFFGLILSLVGCFKGFYTSGGAEGVGRATTRAVVLGSVLILASDYVLTAIMF</sequence>
<reference evidence="9" key="1">
    <citation type="journal article" date="2023" name="Arch. Microbiol.">
        <title>Desulfoferula mesophilus gen. nov. sp. nov., a mesophilic sulfate-reducing bacterium isolated from a brackish lake sediment.</title>
        <authorList>
            <person name="Watanabe T."/>
            <person name="Yabe T."/>
            <person name="Tsuji J.M."/>
            <person name="Fukui M."/>
        </authorList>
    </citation>
    <scope>NUCLEOTIDE SEQUENCE [LARGE SCALE GENOMIC DNA]</scope>
    <source>
        <strain evidence="9">12FAK</strain>
    </source>
</reference>
<evidence type="ECO:0000256" key="1">
    <source>
        <dbReference type="ARBA" id="ARBA00004141"/>
    </source>
</evidence>
<protein>
    <submittedName>
        <fullName evidence="8">ABC transporter permease</fullName>
    </submittedName>
</protein>
<keyword evidence="3" id="KW-0813">Transport</keyword>
<dbReference type="GO" id="GO:0043190">
    <property type="term" value="C:ATP-binding cassette (ABC) transporter complex"/>
    <property type="evidence" value="ECO:0007669"/>
    <property type="project" value="InterPro"/>
</dbReference>
<evidence type="ECO:0000256" key="2">
    <source>
        <dbReference type="ARBA" id="ARBA00007556"/>
    </source>
</evidence>
<dbReference type="GO" id="GO:0005548">
    <property type="term" value="F:phospholipid transporter activity"/>
    <property type="evidence" value="ECO:0007669"/>
    <property type="project" value="TreeGrafter"/>
</dbReference>
<keyword evidence="4 7" id="KW-0812">Transmembrane</keyword>
<dbReference type="PANTHER" id="PTHR30188:SF4">
    <property type="entry name" value="PROTEIN TRIGALACTOSYLDIACYLGLYCEROL 1, CHLOROPLASTIC"/>
    <property type="match status" value="1"/>
</dbReference>
<organism evidence="8 9">
    <name type="scientific">Desulfoferula mesophila</name>
    <dbReference type="NCBI Taxonomy" id="3058419"/>
    <lineage>
        <taxon>Bacteria</taxon>
        <taxon>Pseudomonadati</taxon>
        <taxon>Thermodesulfobacteriota</taxon>
        <taxon>Desulfarculia</taxon>
        <taxon>Desulfarculales</taxon>
        <taxon>Desulfarculaceae</taxon>
        <taxon>Desulfoferula</taxon>
    </lineage>
</organism>
<feature type="transmembrane region" description="Helical" evidence="7">
    <location>
        <begin position="52"/>
        <end position="73"/>
    </location>
</feature>
<keyword evidence="9" id="KW-1185">Reference proteome</keyword>
<accession>A0AAU9EBC0</accession>
<keyword evidence="5 7" id="KW-1133">Transmembrane helix</keyword>